<gene>
    <name evidence="9" type="primary">Dmbt1_1</name>
    <name evidence="9" type="ORF">COCCOC_R12644</name>
</gene>
<dbReference type="InterPro" id="IPR036772">
    <property type="entry name" value="SRCR-like_dom_sf"/>
</dbReference>
<keyword evidence="10" id="KW-1185">Reference proteome</keyword>
<dbReference type="Proteomes" id="UP000525205">
    <property type="component" value="Unassembled WGS sequence"/>
</dbReference>
<dbReference type="PANTHER" id="PTHR19331:SF22">
    <property type="entry name" value="DELETED IN MALIGNANT BRAIN TUMORS 1 PROTEIN"/>
    <property type="match status" value="1"/>
</dbReference>
<evidence type="ECO:0000256" key="3">
    <source>
        <dbReference type="ARBA" id="ARBA00022729"/>
    </source>
</evidence>
<dbReference type="AlphaFoldDB" id="A0A7K8PYK7"/>
<dbReference type="PANTHER" id="PTHR19331">
    <property type="entry name" value="SCAVENGER RECEPTOR DOMAIN-CONTAINING"/>
    <property type="match status" value="1"/>
</dbReference>
<dbReference type="PROSITE" id="PS50287">
    <property type="entry name" value="SRCR_2"/>
    <property type="match status" value="2"/>
</dbReference>
<accession>A0A7K8PYK7</accession>
<evidence type="ECO:0000256" key="4">
    <source>
        <dbReference type="ARBA" id="ARBA00022737"/>
    </source>
</evidence>
<comment type="caution">
    <text evidence="9">The sequence shown here is derived from an EMBL/GenBank/DDBJ whole genome shotgun (WGS) entry which is preliminary data.</text>
</comment>
<sequence length="163" mass="18152">QCEGHVEIFYKGTWGTICDDFWDISDAEVVCNQEVFGHALSALGNAHFIPGSRNIFLADVQCHGNESYLWECSHTGWSIHNCGHRGNARVLCSGTFGMILFIRGSVSFTAALSVLEISPWLKNGRNRCERHVELFYRGHRGTVCHDSWDISDAQATCKQLGCG</sequence>
<dbReference type="SMART" id="SM00202">
    <property type="entry name" value="SR"/>
    <property type="match status" value="1"/>
</dbReference>
<feature type="domain" description="SRCR" evidence="8">
    <location>
        <begin position="1"/>
        <end position="93"/>
    </location>
</feature>
<reference evidence="9 10" key="1">
    <citation type="submission" date="2019-09" db="EMBL/GenBank/DDBJ databases">
        <title>Bird 10,000 Genomes (B10K) Project - Family phase.</title>
        <authorList>
            <person name="Zhang G."/>
        </authorList>
    </citation>
    <scope>NUCLEOTIDE SEQUENCE [LARGE SCALE GENOMIC DNA]</scope>
    <source>
        <strain evidence="9">B10K-CU-031-03</strain>
        <tissue evidence="9">Muscle</tissue>
    </source>
</reference>
<proteinExistence type="predicted"/>
<dbReference type="SUPFAM" id="SSF56487">
    <property type="entry name" value="SRCR-like"/>
    <property type="match status" value="2"/>
</dbReference>
<keyword evidence="2" id="KW-0964">Secreted</keyword>
<feature type="domain" description="SRCR" evidence="8">
    <location>
        <begin position="119"/>
        <end position="163"/>
    </location>
</feature>
<keyword evidence="3" id="KW-0732">Signal</keyword>
<dbReference type="Pfam" id="PF00530">
    <property type="entry name" value="SRCR"/>
    <property type="match status" value="2"/>
</dbReference>
<evidence type="ECO:0000256" key="5">
    <source>
        <dbReference type="ARBA" id="ARBA00023157"/>
    </source>
</evidence>
<dbReference type="InterPro" id="IPR001190">
    <property type="entry name" value="SRCR"/>
</dbReference>
<evidence type="ECO:0000259" key="8">
    <source>
        <dbReference type="PROSITE" id="PS50287"/>
    </source>
</evidence>
<dbReference type="GO" id="GO:0016020">
    <property type="term" value="C:membrane"/>
    <property type="evidence" value="ECO:0007669"/>
    <property type="project" value="InterPro"/>
</dbReference>
<name>A0A7K8PYK7_COCCO</name>
<evidence type="ECO:0000256" key="7">
    <source>
        <dbReference type="PROSITE-ProRule" id="PRU00196"/>
    </source>
</evidence>
<evidence type="ECO:0000256" key="1">
    <source>
        <dbReference type="ARBA" id="ARBA00004613"/>
    </source>
</evidence>
<evidence type="ECO:0000256" key="6">
    <source>
        <dbReference type="ARBA" id="ARBA00023180"/>
    </source>
</evidence>
<keyword evidence="6" id="KW-0325">Glycoprotein</keyword>
<evidence type="ECO:0000256" key="2">
    <source>
        <dbReference type="ARBA" id="ARBA00022525"/>
    </source>
</evidence>
<evidence type="ECO:0000313" key="9">
    <source>
        <dbReference type="EMBL" id="NXE84503.1"/>
    </source>
</evidence>
<keyword evidence="5 7" id="KW-1015">Disulfide bond</keyword>
<dbReference type="PRINTS" id="PR00258">
    <property type="entry name" value="SPERACTRCPTR"/>
</dbReference>
<dbReference type="FunFam" id="3.10.250.10:FF:000006">
    <property type="entry name" value="neurotrypsin isoform X2"/>
    <property type="match status" value="1"/>
</dbReference>
<evidence type="ECO:0000313" key="10">
    <source>
        <dbReference type="Proteomes" id="UP000525205"/>
    </source>
</evidence>
<dbReference type="EMBL" id="VWPP01001008">
    <property type="protein sequence ID" value="NXE84503.1"/>
    <property type="molecule type" value="Genomic_DNA"/>
</dbReference>
<feature type="non-terminal residue" evidence="9">
    <location>
        <position position="163"/>
    </location>
</feature>
<comment type="caution">
    <text evidence="7">Lacks conserved residue(s) required for the propagation of feature annotation.</text>
</comment>
<organism evidence="9 10">
    <name type="scientific">Cochlearius cochlearius</name>
    <name type="common">Boat-billed heron</name>
    <dbReference type="NCBI Taxonomy" id="110676"/>
    <lineage>
        <taxon>Eukaryota</taxon>
        <taxon>Metazoa</taxon>
        <taxon>Chordata</taxon>
        <taxon>Craniata</taxon>
        <taxon>Vertebrata</taxon>
        <taxon>Euteleostomi</taxon>
        <taxon>Archelosauria</taxon>
        <taxon>Archosauria</taxon>
        <taxon>Dinosauria</taxon>
        <taxon>Saurischia</taxon>
        <taxon>Theropoda</taxon>
        <taxon>Coelurosauria</taxon>
        <taxon>Aves</taxon>
        <taxon>Neognathae</taxon>
        <taxon>Neoaves</taxon>
        <taxon>Aequornithes</taxon>
        <taxon>Pelecaniformes</taxon>
        <taxon>Ardeidae</taxon>
        <taxon>Cochlearius</taxon>
    </lineage>
</organism>
<dbReference type="Gene3D" id="3.10.250.10">
    <property type="entry name" value="SRCR-like domain"/>
    <property type="match status" value="2"/>
</dbReference>
<feature type="disulfide bond" evidence="7">
    <location>
        <begin position="18"/>
        <end position="82"/>
    </location>
</feature>
<feature type="disulfide bond" evidence="7">
    <location>
        <begin position="62"/>
        <end position="72"/>
    </location>
</feature>
<protein>
    <submittedName>
        <fullName evidence="9">DMBT1 protein</fullName>
    </submittedName>
</protein>
<feature type="disulfide bond" evidence="7">
    <location>
        <begin position="31"/>
        <end position="92"/>
    </location>
</feature>
<feature type="non-terminal residue" evidence="9">
    <location>
        <position position="1"/>
    </location>
</feature>
<comment type="subcellular location">
    <subcellularLocation>
        <location evidence="1">Secreted</location>
    </subcellularLocation>
</comment>
<keyword evidence="4" id="KW-0677">Repeat</keyword>